<dbReference type="Proteomes" id="UP000479190">
    <property type="component" value="Unassembled WGS sequence"/>
</dbReference>
<reference evidence="2 3" key="1">
    <citation type="submission" date="2020-02" db="EMBL/GenBank/DDBJ databases">
        <authorList>
            <person name="Ferguson B K."/>
        </authorList>
    </citation>
    <scope>NUCLEOTIDE SEQUENCE [LARGE SCALE GENOMIC DNA]</scope>
</reference>
<evidence type="ECO:0000313" key="3">
    <source>
        <dbReference type="Proteomes" id="UP000479190"/>
    </source>
</evidence>
<dbReference type="EMBL" id="CADCXV010000895">
    <property type="protein sequence ID" value="CAB0038203.1"/>
    <property type="molecule type" value="Genomic_DNA"/>
</dbReference>
<evidence type="ECO:0000256" key="1">
    <source>
        <dbReference type="SAM" id="MobiDB-lite"/>
    </source>
</evidence>
<organism evidence="2 3">
    <name type="scientific">Trichogramma brassicae</name>
    <dbReference type="NCBI Taxonomy" id="86971"/>
    <lineage>
        <taxon>Eukaryota</taxon>
        <taxon>Metazoa</taxon>
        <taxon>Ecdysozoa</taxon>
        <taxon>Arthropoda</taxon>
        <taxon>Hexapoda</taxon>
        <taxon>Insecta</taxon>
        <taxon>Pterygota</taxon>
        <taxon>Neoptera</taxon>
        <taxon>Endopterygota</taxon>
        <taxon>Hymenoptera</taxon>
        <taxon>Apocrita</taxon>
        <taxon>Proctotrupomorpha</taxon>
        <taxon>Chalcidoidea</taxon>
        <taxon>Trichogrammatidae</taxon>
        <taxon>Trichogramma</taxon>
    </lineage>
</organism>
<protein>
    <submittedName>
        <fullName evidence="2">Uncharacterized protein</fullName>
    </submittedName>
</protein>
<evidence type="ECO:0000313" key="2">
    <source>
        <dbReference type="EMBL" id="CAB0038203.1"/>
    </source>
</evidence>
<feature type="region of interest" description="Disordered" evidence="1">
    <location>
        <begin position="223"/>
        <end position="243"/>
    </location>
</feature>
<accession>A0A6H5INC5</accession>
<dbReference type="AlphaFoldDB" id="A0A6H5INC5"/>
<name>A0A6H5INC5_9HYME</name>
<proteinExistence type="predicted"/>
<sequence length="263" mass="29840">MASRVWSARREFECDVIECVCIERLNERADHHHVQARDDEATGLIKPFVCYQGGTPASPVEDFTSGEVWAILRRAMSPGKLCASLTLSLVFDVSLLRERRRRVLGSTSALYCLSERSIKSLTRGQMARAIRSECRCFCKNDRKRHVVQGRGNVGRRRDGFDPEQEVERSRVVNRSVAQRLFSSAIEAFASYDNARLSRWDMNLDELPDQRSSNESLFDQARCARAPGRRSQEAGTVSRHRESDVRSRLRGRGLMSMISEAGTP</sequence>
<keyword evidence="3" id="KW-1185">Reference proteome</keyword>
<gene>
    <name evidence="2" type="ORF">TBRA_LOCUS9994</name>
</gene>